<dbReference type="VEuPathDB" id="AmoebaDB:EHI_048270"/>
<dbReference type="PANTHER" id="PTHR10663:SF375">
    <property type="entry name" value="LD29171P"/>
    <property type="match status" value="1"/>
</dbReference>
<dbReference type="VEuPathDB" id="AmoebaDB:KM1_113980"/>
<dbReference type="EMBL" id="BDEQ01000001">
    <property type="protein sequence ID" value="GAT96206.1"/>
    <property type="molecule type" value="Genomic_DNA"/>
</dbReference>
<dbReference type="InterPro" id="IPR015403">
    <property type="entry name" value="Mon2/Sec7/BIG1-like_HDS"/>
</dbReference>
<sequence length="1690" mass="196155">MGDKYSIQMSLAVIQSCIDRKQKQTMETYQQYENKFIQGNNLCDTNQSSLLGCMKIGLTIYYSIKQTDKLASSLLALIQPEILTVNTVQQILELSISYLTAQNIKSNKKILQFTFGLIENTIPFKIEKKFVLENFKLLNDMFCVVSPNDSNARAIKKIQEKYIRSLFIMYGGVTSFDEDIEQPSPSLSSHLQFFSSNGLRRERDRAMSLSVTRGIKLSSSDKLRFTPCNDDIFVNPQNNFHGNTPISVLSKPTKKEDKEVIEIKNNSNDSINSHENTSYHSNEPHETFLGEFASDDEEISSSEDSSVDKEIKSPKTPKEGESTEEYIGQTSEEKSTLTKGGSTQELQVQKELAQMKRRTARQDSALEKEKLLEEDLPIHLAVLSLLIKNSSFDHIKSPFLSEQIKKSPWKELRGKRPMVLRMEKHILELTRYWLDKCPETCNPTVINKWNIDFVGCLSYNVFSDDKTLFITSLQILIICILKFRTNLKTEIALLLNSIVFFYILSPLPLYSYKQIVISELVKLCQDSQFLNDIFLNYDCDKFGQNIFEELLNTICFILTPEFKNASIEEIPIKILADMRKECLSLVHIIIDSIKKLMIQVNGLESIGMVELDNGIPVKTNSTLVLKCLIDRKIKVDIVKAKQLFKEKPNDGVSYMIKSNLCYNDPMSVAQFLKNLEGIDKIALGKYLTSNKDFNKEVFKEYMKLIDFNGLSVDEALRLMFNLFVMPGEGQVVDRVMEMFAHRYAECWSDKMKEMNITSNQIYFLATTIIFLSTETHNSNVKTKTMDSYEKFKQMVEQFNFTLPDSYLQPLYQSVTQNAFLIPEQKEKVEDDNKYIITIKNNPHQRPQILLLKSQITEAKIDEDTVESLSISNKDILHALIETMVPIELKSLKIAFDIYNDITDTLTYLKEMLDICIVMDCREMTELIIKTMCEWCVYYDFNSCKSCNIQVTKMIIDISNSLQNKLHGGWKYLFIVLSRFEQMNLIEHPTISTLKSIPKNTRKLFFMEVQHQLYQPKDIKIPTNISNDILNLKKELKIEIETIPLIFDSLKLLNEDRFCEIIKCLSSSALNELNCITPPMLLLNQFKLIVEGFIEKNKEINNKETIEIIRNFLLQCMLHPHETISMKAIEIFFRFCELDLFKESKEILKPVVIAMGDSPLEKCRSNILEVLNKELKKKDNYITQSWKEVFEILFISTMDESLSIMKEGYETLSTIIELKYEFDEKYYSYFFKTLIKFSLTNEKAVVQDKQSDPIIIVGLNRIIDKYPIDTIDLSLDSHFFDIFFDFLFTHMNITKSQHIIISSLALQSLTHYIEIYSPKLSYNDWYFVFYKIFFRVLEPIGYYHLKSENIFNSRGDEWWSSVCLSMLTRACDFISKNPGLLQPFMADIIHIVITFIIRGISQSSSVAVLTIKLIFSYFIDNPNYIPMYKLMIEDIINYMYDSMKYFVELPSIPLTNESKINHQEITSNEEEQLKCSFCNKELYEFNKLRCPLCDTFYCSVECKEKDKQKHHHSPEIKSTFKDQFIPHLFIPSSFDFPSTTSAFDTFLNAISSFSQQITLISKEEDQDILICLLNNIKRFIDVLKELKQTNPNYQNVLSIKNAIEYHLTLFAHEVCKTYPIVIVNLMNEFLSISSDTILLLAFELIEKCDNELLRLVHQQSFSNLLSLIPHENIEIRQHLSSALLKIYNAIK</sequence>
<dbReference type="GO" id="GO:0032012">
    <property type="term" value="P:regulation of ARF protein signal transduction"/>
    <property type="evidence" value="ECO:0007669"/>
    <property type="project" value="InterPro"/>
</dbReference>
<gene>
    <name evidence="5" type="ORF">CL6EHI_048270</name>
</gene>
<dbReference type="VEuPathDB" id="AmoebaDB:EHI5A_095140"/>
<keyword evidence="2" id="KW-0963">Cytoplasm</keyword>
<feature type="region of interest" description="Disordered" evidence="3">
    <location>
        <begin position="264"/>
        <end position="344"/>
    </location>
</feature>
<evidence type="ECO:0000256" key="1">
    <source>
        <dbReference type="ARBA" id="ARBA00004496"/>
    </source>
</evidence>
<feature type="domain" description="SEC7" evidence="4">
    <location>
        <begin position="631"/>
        <end position="817"/>
    </location>
</feature>
<dbReference type="Pfam" id="PF01369">
    <property type="entry name" value="Sec7"/>
    <property type="match status" value="1"/>
</dbReference>
<evidence type="ECO:0000313" key="5">
    <source>
        <dbReference type="EMBL" id="GAT96206.1"/>
    </source>
</evidence>
<dbReference type="Proteomes" id="UP000078387">
    <property type="component" value="Unassembled WGS sequence"/>
</dbReference>
<comment type="caution">
    <text evidence="5">The sequence shown here is derived from an EMBL/GenBank/DDBJ whole genome shotgun (WGS) entry which is preliminary data.</text>
</comment>
<dbReference type="InterPro" id="IPR016024">
    <property type="entry name" value="ARM-type_fold"/>
</dbReference>
<dbReference type="Gene3D" id="1.10.1000.11">
    <property type="entry name" value="Arf Nucleotide-binding Site Opener,domain 2"/>
    <property type="match status" value="1"/>
</dbReference>
<dbReference type="VEuPathDB" id="AmoebaDB:EHI7A_059050"/>
<dbReference type="Pfam" id="PF09324">
    <property type="entry name" value="Sec7-like_HDS"/>
    <property type="match status" value="1"/>
</dbReference>
<comment type="subcellular location">
    <subcellularLocation>
        <location evidence="1">Cytoplasm</location>
    </subcellularLocation>
</comment>
<protein>
    <submittedName>
        <fullName evidence="5">Sec7 domain protein</fullName>
    </submittedName>
</protein>
<dbReference type="Gene3D" id="1.10.220.20">
    <property type="match status" value="1"/>
</dbReference>
<feature type="compositionally biased region" description="Polar residues" evidence="3">
    <location>
        <begin position="264"/>
        <end position="281"/>
    </location>
</feature>
<dbReference type="SUPFAM" id="SSF48371">
    <property type="entry name" value="ARM repeat"/>
    <property type="match status" value="1"/>
</dbReference>
<name>A0A5K1UW33_ENTHI</name>
<dbReference type="VEuPathDB" id="AmoebaDB:EHI8A_061490"/>
<dbReference type="InterPro" id="IPR023394">
    <property type="entry name" value="Sec7_C_sf"/>
</dbReference>
<feature type="compositionally biased region" description="Basic and acidic residues" evidence="3">
    <location>
        <begin position="306"/>
        <end position="321"/>
    </location>
</feature>
<evidence type="ECO:0000313" key="6">
    <source>
        <dbReference type="Proteomes" id="UP000078387"/>
    </source>
</evidence>
<proteinExistence type="predicted"/>
<dbReference type="PANTHER" id="PTHR10663">
    <property type="entry name" value="GUANYL-NUCLEOTIDE EXCHANGE FACTOR"/>
    <property type="match status" value="1"/>
</dbReference>
<dbReference type="OMA" id="TILMECF"/>
<dbReference type="InterPro" id="IPR000904">
    <property type="entry name" value="Sec7_dom"/>
</dbReference>
<organism evidence="5 6">
    <name type="scientific">Entamoeba histolytica</name>
    <dbReference type="NCBI Taxonomy" id="5759"/>
    <lineage>
        <taxon>Eukaryota</taxon>
        <taxon>Amoebozoa</taxon>
        <taxon>Evosea</taxon>
        <taxon>Archamoebae</taxon>
        <taxon>Mastigamoebida</taxon>
        <taxon>Entamoebidae</taxon>
        <taxon>Entamoeba</taxon>
    </lineage>
</organism>
<evidence type="ECO:0000256" key="3">
    <source>
        <dbReference type="SAM" id="MobiDB-lite"/>
    </source>
</evidence>
<dbReference type="SUPFAM" id="SSF48425">
    <property type="entry name" value="Sec7 domain"/>
    <property type="match status" value="1"/>
</dbReference>
<dbReference type="InterPro" id="IPR035999">
    <property type="entry name" value="Sec7_dom_sf"/>
</dbReference>
<evidence type="ECO:0000256" key="2">
    <source>
        <dbReference type="ARBA" id="ARBA00022490"/>
    </source>
</evidence>
<accession>A0A5K1UW33</accession>
<dbReference type="InterPro" id="IPR032691">
    <property type="entry name" value="Mon2/Sec7/BIG1-like_HUS"/>
</dbReference>
<reference evidence="5 6" key="1">
    <citation type="submission" date="2016-05" db="EMBL/GenBank/DDBJ databases">
        <title>First whole genome sequencing of Entamoeba histolytica HM1:IMSS-clone-6.</title>
        <authorList>
            <person name="Mukherjee Avik.K."/>
            <person name="Izumyama S."/>
            <person name="Nakada-Tsukui K."/>
            <person name="Nozaki T."/>
        </authorList>
    </citation>
    <scope>NUCLEOTIDE SEQUENCE [LARGE SCALE GENOMIC DNA]</scope>
    <source>
        <strain evidence="5 6">HM1:IMSS clone 6</strain>
    </source>
</reference>
<dbReference type="PROSITE" id="PS50190">
    <property type="entry name" value="SEC7"/>
    <property type="match status" value="1"/>
</dbReference>
<dbReference type="PROSITE" id="PS51257">
    <property type="entry name" value="PROKAR_LIPOPROTEIN"/>
    <property type="match status" value="1"/>
</dbReference>
<dbReference type="SMART" id="SM00222">
    <property type="entry name" value="Sec7"/>
    <property type="match status" value="1"/>
</dbReference>
<dbReference type="Pfam" id="PF12783">
    <property type="entry name" value="Sec7-like_HUS"/>
    <property type="match status" value="1"/>
</dbReference>
<dbReference type="GO" id="GO:0005085">
    <property type="term" value="F:guanyl-nucleotide exchange factor activity"/>
    <property type="evidence" value="ECO:0007669"/>
    <property type="project" value="InterPro"/>
</dbReference>
<evidence type="ECO:0000259" key="4">
    <source>
        <dbReference type="PROSITE" id="PS50190"/>
    </source>
</evidence>
<dbReference type="GO" id="GO:0005737">
    <property type="term" value="C:cytoplasm"/>
    <property type="evidence" value="ECO:0007669"/>
    <property type="project" value="UniProtKB-SubCell"/>
</dbReference>